<dbReference type="InterPro" id="IPR025538">
    <property type="entry name" value="DUF4424"/>
</dbReference>
<dbReference type="Pfam" id="PF14415">
    <property type="entry name" value="DUF4424"/>
    <property type="match status" value="1"/>
</dbReference>
<proteinExistence type="predicted"/>
<protein>
    <recommendedName>
        <fullName evidence="2">DUF4424 domain-containing protein</fullName>
    </recommendedName>
</protein>
<reference evidence="3 4" key="1">
    <citation type="submission" date="2019-05" db="EMBL/GenBank/DDBJ databases">
        <authorList>
            <person name="Farhan Ul Haque M."/>
        </authorList>
    </citation>
    <scope>NUCLEOTIDE SEQUENCE [LARGE SCALE GENOMIC DNA]</scope>
    <source>
        <strain evidence="3">2</strain>
    </source>
</reference>
<organism evidence="3 4">
    <name type="scientific">Methylocella tundrae</name>
    <dbReference type="NCBI Taxonomy" id="227605"/>
    <lineage>
        <taxon>Bacteria</taxon>
        <taxon>Pseudomonadati</taxon>
        <taxon>Pseudomonadota</taxon>
        <taxon>Alphaproteobacteria</taxon>
        <taxon>Hyphomicrobiales</taxon>
        <taxon>Beijerinckiaceae</taxon>
        <taxon>Methylocella</taxon>
    </lineage>
</organism>
<dbReference type="EMBL" id="CABFMQ020000001">
    <property type="protein sequence ID" value="VTZ48149.1"/>
    <property type="molecule type" value="Genomic_DNA"/>
</dbReference>
<keyword evidence="1" id="KW-0732">Signal</keyword>
<gene>
    <name evidence="3" type="ORF">MPC4_10099</name>
</gene>
<dbReference type="AlphaFoldDB" id="A0A8B6M108"/>
<accession>A0A8B6M108</accession>
<feature type="signal peptide" evidence="1">
    <location>
        <begin position="1"/>
        <end position="34"/>
    </location>
</feature>
<keyword evidence="4" id="KW-1185">Reference proteome</keyword>
<sequence>MTGTGDTGETRIRTTGIFLAAASLALACAVPASANDSSVEMAVGGVTFTQSPDVSMEEEVLTITPDTVTVLYRFLNQATLPVTLTVGFPLPDIDLADQDVLYAIPGSDPVNFVDFKTKIDAKPIKFDVVQRARLGGKDVTAAIRAAGLPIALIGADTQQHITALTPEARASLIEGGLLIPVGSDEKGDQLYGPAWRVTTTFTRKQVFPPGQAVSVEHRYKTSLGASLDTVLRKGLRNSDGMGATVERYRKDYCLPDDFFKGLDKLAGSDPANTAKVQERRISYVLKTGANWAGPIKNFRLVVDKGKPDRLVSFCFDNVKKISPTAFEARLENFTPTQDLKILLIGKY</sequence>
<dbReference type="Proteomes" id="UP000485880">
    <property type="component" value="Unassembled WGS sequence"/>
</dbReference>
<evidence type="ECO:0000259" key="2">
    <source>
        <dbReference type="Pfam" id="PF14415"/>
    </source>
</evidence>
<feature type="domain" description="DUF4424" evidence="2">
    <location>
        <begin position="34"/>
        <end position="342"/>
    </location>
</feature>
<evidence type="ECO:0000313" key="3">
    <source>
        <dbReference type="EMBL" id="VTZ48149.1"/>
    </source>
</evidence>
<evidence type="ECO:0000256" key="1">
    <source>
        <dbReference type="SAM" id="SignalP"/>
    </source>
</evidence>
<feature type="chain" id="PRO_5032730251" description="DUF4424 domain-containing protein" evidence="1">
    <location>
        <begin position="35"/>
        <end position="347"/>
    </location>
</feature>
<dbReference type="RefSeq" id="WP_174510799.1">
    <property type="nucleotide sequence ID" value="NZ_CABFMQ020000001.1"/>
</dbReference>
<evidence type="ECO:0000313" key="4">
    <source>
        <dbReference type="Proteomes" id="UP000485880"/>
    </source>
</evidence>
<comment type="caution">
    <text evidence="3">The sequence shown here is derived from an EMBL/GenBank/DDBJ whole genome shotgun (WGS) entry which is preliminary data.</text>
</comment>
<name>A0A8B6M108_METTU</name>
<dbReference type="Gene3D" id="2.60.40.3680">
    <property type="match status" value="1"/>
</dbReference>